<name>A0AAN9EIB5_CROPI</name>
<protein>
    <submittedName>
        <fullName evidence="1">Uncharacterized protein</fullName>
    </submittedName>
</protein>
<sequence length="93" mass="9966">MAEGLTKGQVVVEMVAERGVDLEVVMRGLGAAKVDGFSDWGFMVLVRGCDGNVGGVGLWERRWRHQGWLEVACSSALGGGHAVRKWGLKIGLV</sequence>
<evidence type="ECO:0000313" key="1">
    <source>
        <dbReference type="EMBL" id="KAK7256771.1"/>
    </source>
</evidence>
<dbReference type="Proteomes" id="UP001372338">
    <property type="component" value="Unassembled WGS sequence"/>
</dbReference>
<organism evidence="1 2">
    <name type="scientific">Crotalaria pallida</name>
    <name type="common">Smooth rattlebox</name>
    <name type="synonym">Crotalaria striata</name>
    <dbReference type="NCBI Taxonomy" id="3830"/>
    <lineage>
        <taxon>Eukaryota</taxon>
        <taxon>Viridiplantae</taxon>
        <taxon>Streptophyta</taxon>
        <taxon>Embryophyta</taxon>
        <taxon>Tracheophyta</taxon>
        <taxon>Spermatophyta</taxon>
        <taxon>Magnoliopsida</taxon>
        <taxon>eudicotyledons</taxon>
        <taxon>Gunneridae</taxon>
        <taxon>Pentapetalae</taxon>
        <taxon>rosids</taxon>
        <taxon>fabids</taxon>
        <taxon>Fabales</taxon>
        <taxon>Fabaceae</taxon>
        <taxon>Papilionoideae</taxon>
        <taxon>50 kb inversion clade</taxon>
        <taxon>genistoids sensu lato</taxon>
        <taxon>core genistoids</taxon>
        <taxon>Crotalarieae</taxon>
        <taxon>Crotalaria</taxon>
    </lineage>
</organism>
<keyword evidence="2" id="KW-1185">Reference proteome</keyword>
<proteinExistence type="predicted"/>
<comment type="caution">
    <text evidence="1">The sequence shown here is derived from an EMBL/GenBank/DDBJ whole genome shotgun (WGS) entry which is preliminary data.</text>
</comment>
<gene>
    <name evidence="1" type="ORF">RIF29_30239</name>
</gene>
<evidence type="ECO:0000313" key="2">
    <source>
        <dbReference type="Proteomes" id="UP001372338"/>
    </source>
</evidence>
<accession>A0AAN9EIB5</accession>
<dbReference type="EMBL" id="JAYWIO010000006">
    <property type="protein sequence ID" value="KAK7256771.1"/>
    <property type="molecule type" value="Genomic_DNA"/>
</dbReference>
<reference evidence="1 2" key="1">
    <citation type="submission" date="2024-01" db="EMBL/GenBank/DDBJ databases">
        <title>The genomes of 5 underutilized Papilionoideae crops provide insights into root nodulation and disease resistanc.</title>
        <authorList>
            <person name="Yuan L."/>
        </authorList>
    </citation>
    <scope>NUCLEOTIDE SEQUENCE [LARGE SCALE GENOMIC DNA]</scope>
    <source>
        <strain evidence="1">ZHUSHIDOU_FW_LH</strain>
        <tissue evidence="1">Leaf</tissue>
    </source>
</reference>
<dbReference type="AlphaFoldDB" id="A0AAN9EIB5"/>